<keyword evidence="3" id="KW-0560">Oxidoreductase</keyword>
<comment type="catalytic activity">
    <reaction evidence="3">
        <text>2 superoxide + 2 H(+) = H2O2 + O2</text>
        <dbReference type="Rhea" id="RHEA:20696"/>
        <dbReference type="ChEBI" id="CHEBI:15378"/>
        <dbReference type="ChEBI" id="CHEBI:15379"/>
        <dbReference type="ChEBI" id="CHEBI:16240"/>
        <dbReference type="ChEBI" id="CHEBI:18421"/>
        <dbReference type="EC" id="1.15.1.1"/>
    </reaction>
</comment>
<feature type="region of interest" description="Disordered" evidence="4">
    <location>
        <begin position="170"/>
        <end position="192"/>
    </location>
</feature>
<dbReference type="Proteomes" id="UP001589836">
    <property type="component" value="Unassembled WGS sequence"/>
</dbReference>
<evidence type="ECO:0000313" key="7">
    <source>
        <dbReference type="EMBL" id="MFC0523258.1"/>
    </source>
</evidence>
<comment type="caution">
    <text evidence="7">The sequence shown here is derived from an EMBL/GenBank/DDBJ whole genome shotgun (WGS) entry which is preliminary data.</text>
</comment>
<evidence type="ECO:0000256" key="4">
    <source>
        <dbReference type="SAM" id="MobiDB-lite"/>
    </source>
</evidence>
<dbReference type="InterPro" id="IPR018152">
    <property type="entry name" value="SOD_Cu/Zn_BS"/>
</dbReference>
<gene>
    <name evidence="7" type="ORF">ACFFGV_06565</name>
</gene>
<dbReference type="EC" id="1.15.1.1" evidence="3"/>
<protein>
    <recommendedName>
        <fullName evidence="3">Superoxide dismutase [Cu-Zn]</fullName>
        <ecNumber evidence="3">1.15.1.1</ecNumber>
    </recommendedName>
</protein>
<evidence type="ECO:0000256" key="3">
    <source>
        <dbReference type="RuleBase" id="RU000393"/>
    </source>
</evidence>
<dbReference type="InterPro" id="IPR001424">
    <property type="entry name" value="SOD_Cu_Zn_dom"/>
</dbReference>
<evidence type="ECO:0000259" key="6">
    <source>
        <dbReference type="Pfam" id="PF00080"/>
    </source>
</evidence>
<dbReference type="Pfam" id="PF00080">
    <property type="entry name" value="Sod_Cu"/>
    <property type="match status" value="1"/>
</dbReference>
<feature type="domain" description="Superoxide dismutase copper/zinc binding" evidence="6">
    <location>
        <begin position="61"/>
        <end position="190"/>
    </location>
</feature>
<evidence type="ECO:0000256" key="1">
    <source>
        <dbReference type="ARBA" id="ARBA00010457"/>
    </source>
</evidence>
<dbReference type="RefSeq" id="WP_377345802.1">
    <property type="nucleotide sequence ID" value="NZ_JBHLTP010000003.1"/>
</dbReference>
<organism evidence="7 8">
    <name type="scientific">Pontibacillus salicampi</name>
    <dbReference type="NCBI Taxonomy" id="1449801"/>
    <lineage>
        <taxon>Bacteria</taxon>
        <taxon>Bacillati</taxon>
        <taxon>Bacillota</taxon>
        <taxon>Bacilli</taxon>
        <taxon>Bacillales</taxon>
        <taxon>Bacillaceae</taxon>
        <taxon>Pontibacillus</taxon>
    </lineage>
</organism>
<keyword evidence="3" id="KW-0186">Copper</keyword>
<comment type="cofactor">
    <cofactor evidence="3">
        <name>Zn(2+)</name>
        <dbReference type="ChEBI" id="CHEBI:29105"/>
    </cofactor>
    <text evidence="3">Binds 1 zinc ion per subunit.</text>
</comment>
<keyword evidence="8" id="KW-1185">Reference proteome</keyword>
<keyword evidence="5" id="KW-0732">Signal</keyword>
<name>A0ABV6LLV4_9BACI</name>
<feature type="chain" id="PRO_5046123142" description="Superoxide dismutase [Cu-Zn]" evidence="5">
    <location>
        <begin position="25"/>
        <end position="192"/>
    </location>
</feature>
<feature type="signal peptide" evidence="5">
    <location>
        <begin position="1"/>
        <end position="24"/>
    </location>
</feature>
<reference evidence="7 8" key="1">
    <citation type="submission" date="2024-09" db="EMBL/GenBank/DDBJ databases">
        <authorList>
            <person name="Sun Q."/>
            <person name="Mori K."/>
        </authorList>
    </citation>
    <scope>NUCLEOTIDE SEQUENCE [LARGE SCALE GENOMIC DNA]</scope>
    <source>
        <strain evidence="7 8">NCAIM B.02529</strain>
    </source>
</reference>
<evidence type="ECO:0000313" key="8">
    <source>
        <dbReference type="Proteomes" id="UP001589836"/>
    </source>
</evidence>
<evidence type="ECO:0000256" key="2">
    <source>
        <dbReference type="ARBA" id="ARBA00024900"/>
    </source>
</evidence>
<comment type="function">
    <text evidence="2">Destroys radicals which are normally produced within the cells and which are toxic to biological systems. May play a role in favoring mycobacterial survival in phagocytes.</text>
</comment>
<sequence length="192" mass="20931">MNIRFVLSLLILSTFSLVSCTNQDDNHKTSDNQRVESEEVATSITITIPLQDSKGKQMAMANLTQKQDGVHINVTSSSLPTGEHGFHFHEIGKCEGPDFTSAGDHFNPMNQQHGHQDDHQSHAGDLPNIRSNEEKMTNETIIAKHVSLLPGKKNTLLDEDGSALIIHEQPDDYTTQPSGNAGARMACGSISS</sequence>
<dbReference type="Gene3D" id="2.60.40.200">
    <property type="entry name" value="Superoxide dismutase, copper/zinc binding domain"/>
    <property type="match status" value="1"/>
</dbReference>
<dbReference type="CDD" id="cd00305">
    <property type="entry name" value="Cu-Zn_Superoxide_Dismutase"/>
    <property type="match status" value="1"/>
</dbReference>
<accession>A0ABV6LLV4</accession>
<dbReference type="InterPro" id="IPR024134">
    <property type="entry name" value="SOD_Cu/Zn_/chaperone"/>
</dbReference>
<dbReference type="SUPFAM" id="SSF49329">
    <property type="entry name" value="Cu,Zn superoxide dismutase-like"/>
    <property type="match status" value="1"/>
</dbReference>
<dbReference type="PROSITE" id="PS00332">
    <property type="entry name" value="SOD_CU_ZN_2"/>
    <property type="match status" value="1"/>
</dbReference>
<evidence type="ECO:0000256" key="5">
    <source>
        <dbReference type="SAM" id="SignalP"/>
    </source>
</evidence>
<proteinExistence type="inferred from homology"/>
<dbReference type="InterPro" id="IPR036423">
    <property type="entry name" value="SOD-like_Cu/Zn_dom_sf"/>
</dbReference>
<dbReference type="PANTHER" id="PTHR10003">
    <property type="entry name" value="SUPEROXIDE DISMUTASE CU-ZN -RELATED"/>
    <property type="match status" value="1"/>
</dbReference>
<keyword evidence="3" id="KW-0862">Zinc</keyword>
<comment type="cofactor">
    <cofactor evidence="3">
        <name>Cu cation</name>
        <dbReference type="ChEBI" id="CHEBI:23378"/>
    </cofactor>
    <text evidence="3">Binds 1 copper ion per subunit.</text>
</comment>
<keyword evidence="3" id="KW-0479">Metal-binding</keyword>
<comment type="similarity">
    <text evidence="1 3">Belongs to the Cu-Zn superoxide dismutase family.</text>
</comment>
<dbReference type="PROSITE" id="PS51257">
    <property type="entry name" value="PROKAR_LIPOPROTEIN"/>
    <property type="match status" value="1"/>
</dbReference>
<dbReference type="EMBL" id="JBHLTP010000003">
    <property type="protein sequence ID" value="MFC0523258.1"/>
    <property type="molecule type" value="Genomic_DNA"/>
</dbReference>